<accession>A0A347WHP2</accession>
<dbReference type="Gene3D" id="3.40.50.1860">
    <property type="match status" value="1"/>
</dbReference>
<dbReference type="InterPro" id="IPR001920">
    <property type="entry name" value="Asp/Glu_race"/>
</dbReference>
<evidence type="ECO:0000313" key="1">
    <source>
        <dbReference type="EMBL" id="AXY24599.1"/>
    </source>
</evidence>
<evidence type="ECO:0008006" key="3">
    <source>
        <dbReference type="Google" id="ProtNLM"/>
    </source>
</evidence>
<evidence type="ECO:0000313" key="2">
    <source>
        <dbReference type="Proteomes" id="UP000263232"/>
    </source>
</evidence>
<dbReference type="EMBL" id="CP023434">
    <property type="protein sequence ID" value="AXY24599.1"/>
    <property type="molecule type" value="Genomic_DNA"/>
</dbReference>
<dbReference type="GO" id="GO:0016855">
    <property type="term" value="F:racemase and epimerase activity, acting on amino acids and derivatives"/>
    <property type="evidence" value="ECO:0007669"/>
    <property type="project" value="InterPro"/>
</dbReference>
<protein>
    <recommendedName>
        <fullName evidence="3">Glutamate racemase</fullName>
    </recommendedName>
</protein>
<dbReference type="PROSITE" id="PS00924">
    <property type="entry name" value="ASP_GLU_RACEMASE_2"/>
    <property type="match status" value="1"/>
</dbReference>
<proteinExistence type="predicted"/>
<organism evidence="1 2">
    <name type="scientific">Suicoccus acidiformans</name>
    <dbReference type="NCBI Taxonomy" id="2036206"/>
    <lineage>
        <taxon>Bacteria</taxon>
        <taxon>Bacillati</taxon>
        <taxon>Bacillota</taxon>
        <taxon>Bacilli</taxon>
        <taxon>Lactobacillales</taxon>
        <taxon>Aerococcaceae</taxon>
        <taxon>Suicoccus</taxon>
    </lineage>
</organism>
<dbReference type="Proteomes" id="UP000263232">
    <property type="component" value="Chromosome"/>
</dbReference>
<dbReference type="InterPro" id="IPR033134">
    <property type="entry name" value="Asp/Glu_racemase_AS_2"/>
</dbReference>
<gene>
    <name evidence="1" type="ORF">CL176_00345</name>
</gene>
<dbReference type="SUPFAM" id="SSF53681">
    <property type="entry name" value="Aspartate/glutamate racemase"/>
    <property type="match status" value="1"/>
</dbReference>
<dbReference type="AlphaFoldDB" id="A0A347WHP2"/>
<reference evidence="1 2" key="1">
    <citation type="submission" date="2017-09" db="EMBL/GenBank/DDBJ databases">
        <title>Complete genome sequence of Oxytococcus suis strain ZY16052.</title>
        <authorList>
            <person name="Li F."/>
        </authorList>
    </citation>
    <scope>NUCLEOTIDE SEQUENCE [LARGE SCALE GENOMIC DNA]</scope>
    <source>
        <strain evidence="1 2">ZY16052</strain>
    </source>
</reference>
<sequence>MKIGVIGATPADTQMGVNIIQSSGFNVSHRTVASDPDEIVTIYNTQPDTLQQRYERFVEEVMTEGAEKIFIYSNSLSAMVDYQIVARTLHIPTVTPLEAYQALPDIYQNVLNLCATGASASDIEHYTCLNQPKRRVISLSHLPLVEAIEEARDPIDIIYAFRLDKFFEYANSLTGSKDAFDVILLGCTHFPYLRDALEGLTDIPLFDPATYMLEALATK</sequence>
<dbReference type="KEGG" id="abae:CL176_00345"/>
<dbReference type="OrthoDB" id="9801055at2"/>
<dbReference type="RefSeq" id="WP_118989523.1">
    <property type="nucleotide sequence ID" value="NZ_CP023434.1"/>
</dbReference>
<name>A0A347WHP2_9LACT</name>
<keyword evidence="2" id="KW-1185">Reference proteome</keyword>